<reference evidence="2" key="2">
    <citation type="submission" date="2014-03" db="EMBL/GenBank/DDBJ databases">
        <authorList>
            <person name="Urmite Genomes"/>
        </authorList>
    </citation>
    <scope>NUCLEOTIDE SEQUENCE</scope>
    <source>
        <strain evidence="2">S1</strain>
    </source>
</reference>
<evidence type="ECO:0000256" key="1">
    <source>
        <dbReference type="SAM" id="Phobius"/>
    </source>
</evidence>
<evidence type="ECO:0000313" key="2">
    <source>
        <dbReference type="EMBL" id="CDO03115.1"/>
    </source>
</evidence>
<sequence length="166" mass="18395">MKENASINGNKNNSDIVKGISTAIALLTGSFYLYINPDFFGYQLVTNIIGAIIGVIGVLGFIIEAGKMNENLKPYIRELGALFLIIVIIIVLNIIFSNVIINAIIFILFLTCVYAMSNFVINVSILISNEKRTFKKVLIKSPIVILNSLIFVLTVMQILQIINILE</sequence>
<comment type="caution">
    <text evidence="2">The sequence shown here is derived from an EMBL/GenBank/DDBJ whole genome shotgun (WGS) entry which is preliminary data.</text>
</comment>
<feature type="transmembrane region" description="Helical" evidence="1">
    <location>
        <begin position="16"/>
        <end position="35"/>
    </location>
</feature>
<keyword evidence="3" id="KW-1185">Reference proteome</keyword>
<organism evidence="2 3">
    <name type="scientific">Oceanobacillus picturae</name>
    <dbReference type="NCBI Taxonomy" id="171693"/>
    <lineage>
        <taxon>Bacteria</taxon>
        <taxon>Bacillati</taxon>
        <taxon>Bacillota</taxon>
        <taxon>Bacilli</taxon>
        <taxon>Bacillales</taxon>
        <taxon>Bacillaceae</taxon>
        <taxon>Oceanobacillus</taxon>
    </lineage>
</organism>
<name>W9B9D9_9BACI</name>
<protein>
    <submittedName>
        <fullName evidence="2">Uncharacterized protein</fullName>
    </submittedName>
</protein>
<gene>
    <name evidence="2" type="ORF">BN988_01615</name>
</gene>
<dbReference type="AlphaFoldDB" id="W9B9D9"/>
<evidence type="ECO:0000313" key="3">
    <source>
        <dbReference type="Proteomes" id="UP000028863"/>
    </source>
</evidence>
<proteinExistence type="predicted"/>
<dbReference type="STRING" id="171693.BN988_01615"/>
<keyword evidence="1" id="KW-0812">Transmembrane</keyword>
<keyword evidence="1" id="KW-1133">Transmembrane helix</keyword>
<feature type="transmembrane region" description="Helical" evidence="1">
    <location>
        <begin position="41"/>
        <end position="63"/>
    </location>
</feature>
<feature type="transmembrane region" description="Helical" evidence="1">
    <location>
        <begin position="101"/>
        <end position="123"/>
    </location>
</feature>
<feature type="transmembrane region" description="Helical" evidence="1">
    <location>
        <begin position="144"/>
        <end position="165"/>
    </location>
</feature>
<dbReference type="RefSeq" id="WP_036574780.1">
    <property type="nucleotide sequence ID" value="NZ_CABLBW010000001.1"/>
</dbReference>
<reference evidence="2" key="1">
    <citation type="submission" date="2014-03" db="EMBL/GenBank/DDBJ databases">
        <title>Draft genome sequencing of Oceanobacillus picturae strain S1 isolated from human gut.</title>
        <authorList>
            <person name="Croce O."/>
            <person name="Lagier J.C."/>
            <person name="Raoult D."/>
        </authorList>
    </citation>
    <scope>NUCLEOTIDE SEQUENCE [LARGE SCALE GENOMIC DNA]</scope>
    <source>
        <strain evidence="2">S1</strain>
    </source>
</reference>
<dbReference type="Proteomes" id="UP000028863">
    <property type="component" value="Unassembled WGS sequence"/>
</dbReference>
<feature type="transmembrane region" description="Helical" evidence="1">
    <location>
        <begin position="75"/>
        <end position="95"/>
    </location>
</feature>
<dbReference type="EMBL" id="CCAX010000001">
    <property type="protein sequence ID" value="CDO03115.1"/>
    <property type="molecule type" value="Genomic_DNA"/>
</dbReference>
<keyword evidence="1" id="KW-0472">Membrane</keyword>
<accession>W9B9D9</accession>